<dbReference type="STRING" id="639282.DEFDS_1086"/>
<reference evidence="1 2" key="1">
    <citation type="journal article" date="2010" name="DNA Res.">
        <title>Bacterial lifestyle in a deep-sea hydrothermal vent chimney revealed by the genome sequence of the thermophilic bacterium Deferribacter desulfuricans SSM1.</title>
        <authorList>
            <person name="Takaki Y."/>
            <person name="Shimamura S."/>
            <person name="Nakagawa S."/>
            <person name="Fukuhara Y."/>
            <person name="Horikawa H."/>
            <person name="Ankai A."/>
            <person name="Harada T."/>
            <person name="Hosoyama A."/>
            <person name="Oguchi A."/>
            <person name="Fukui S."/>
            <person name="Fujita N."/>
            <person name="Takami H."/>
            <person name="Takai K."/>
        </authorList>
    </citation>
    <scope>NUCLEOTIDE SEQUENCE [LARGE SCALE GENOMIC DNA]</scope>
    <source>
        <strain evidence="2">DSM 14783 / JCM 11476 / NBRC 101012 / SSM1</strain>
    </source>
</reference>
<dbReference type="RefSeq" id="WP_013007802.1">
    <property type="nucleotide sequence ID" value="NC_013939.1"/>
</dbReference>
<dbReference type="eggNOG" id="ENOG5032RQK">
    <property type="taxonomic scope" value="Bacteria"/>
</dbReference>
<dbReference type="Pfam" id="PF14385">
    <property type="entry name" value="DUF4416"/>
    <property type="match status" value="1"/>
</dbReference>
<gene>
    <name evidence="1" type="ordered locus">DEFDS_1086</name>
</gene>
<dbReference type="HOGENOM" id="CLU_114103_0_0_0"/>
<evidence type="ECO:0000313" key="1">
    <source>
        <dbReference type="EMBL" id="BAI80555.1"/>
    </source>
</evidence>
<organism evidence="1 2">
    <name type="scientific">Deferribacter desulfuricans (strain DSM 14783 / JCM 11476 / NBRC 101012 / SSM1)</name>
    <dbReference type="NCBI Taxonomy" id="639282"/>
    <lineage>
        <taxon>Bacteria</taxon>
        <taxon>Pseudomonadati</taxon>
        <taxon>Deferribacterota</taxon>
        <taxon>Deferribacteres</taxon>
        <taxon>Deferribacterales</taxon>
        <taxon>Deferribacteraceae</taxon>
        <taxon>Deferribacter</taxon>
    </lineage>
</organism>
<keyword evidence="2" id="KW-1185">Reference proteome</keyword>
<dbReference type="OrthoDB" id="9788989at2"/>
<name>D3PD82_DEFDS</name>
<dbReference type="AlphaFoldDB" id="D3PD82"/>
<dbReference type="EMBL" id="AP011529">
    <property type="protein sequence ID" value="BAI80555.1"/>
    <property type="molecule type" value="Genomic_DNA"/>
</dbReference>
<dbReference type="KEGG" id="ddf:DEFDS_1086"/>
<dbReference type="Proteomes" id="UP000001520">
    <property type="component" value="Chromosome"/>
</dbReference>
<proteinExistence type="predicted"/>
<evidence type="ECO:0000313" key="2">
    <source>
        <dbReference type="Proteomes" id="UP000001520"/>
    </source>
</evidence>
<evidence type="ECO:0008006" key="3">
    <source>
        <dbReference type="Google" id="ProtNLM"/>
    </source>
</evidence>
<sequence>MVYGGGVRQPVKVVFYNAILTNELLIDRVDGYLKNIFGLPVFKSNIFNFDHTNYYEDEMGERLMKYFACYDIIDYPDRLVLFKRLAVDIEELFMVDGKRKVNIDPGYVALEKVVAASTKNFSHRIYLGDNIYADLQLYRKKKRFNPLPWTFYDYKTDLALDFFEKAREYLEGCLNG</sequence>
<dbReference type="InterPro" id="IPR025529">
    <property type="entry name" value="DUF4416"/>
</dbReference>
<protein>
    <recommendedName>
        <fullName evidence="3">GTP-binding protein</fullName>
    </recommendedName>
</protein>
<accession>D3PD82</accession>